<feature type="region of interest" description="Disordered" evidence="1">
    <location>
        <begin position="1"/>
        <end position="73"/>
    </location>
</feature>
<organism evidence="2 3">
    <name type="scientific">Caenorhabditis remanei</name>
    <name type="common">Caenorhabditis vulgaris</name>
    <dbReference type="NCBI Taxonomy" id="31234"/>
    <lineage>
        <taxon>Eukaryota</taxon>
        <taxon>Metazoa</taxon>
        <taxon>Ecdysozoa</taxon>
        <taxon>Nematoda</taxon>
        <taxon>Chromadorea</taxon>
        <taxon>Rhabditida</taxon>
        <taxon>Rhabditina</taxon>
        <taxon>Rhabditomorpha</taxon>
        <taxon>Rhabditoidea</taxon>
        <taxon>Rhabditidae</taxon>
        <taxon>Peloderinae</taxon>
        <taxon>Caenorhabditis</taxon>
    </lineage>
</organism>
<name>A0A6A5H472_CAERE</name>
<dbReference type="GeneID" id="78775041"/>
<evidence type="ECO:0000313" key="3">
    <source>
        <dbReference type="Proteomes" id="UP000483820"/>
    </source>
</evidence>
<dbReference type="RefSeq" id="XP_053587687.1">
    <property type="nucleotide sequence ID" value="XM_053728110.1"/>
</dbReference>
<reference evidence="2 3" key="1">
    <citation type="submission" date="2019-12" db="EMBL/GenBank/DDBJ databases">
        <title>Chromosome-level assembly of the Caenorhabditis remanei genome.</title>
        <authorList>
            <person name="Teterina A.A."/>
            <person name="Willis J.H."/>
            <person name="Phillips P.C."/>
        </authorList>
    </citation>
    <scope>NUCLEOTIDE SEQUENCE [LARGE SCALE GENOMIC DNA]</scope>
    <source>
        <strain evidence="2 3">PX506</strain>
        <tissue evidence="2">Whole organism</tissue>
    </source>
</reference>
<dbReference type="Proteomes" id="UP000483820">
    <property type="component" value="Chromosome III"/>
</dbReference>
<evidence type="ECO:0000256" key="1">
    <source>
        <dbReference type="SAM" id="MobiDB-lite"/>
    </source>
</evidence>
<comment type="caution">
    <text evidence="2">The sequence shown here is derived from an EMBL/GenBank/DDBJ whole genome shotgun (WGS) entry which is preliminary data.</text>
</comment>
<gene>
    <name evidence="2" type="ORF">GCK72_010922</name>
</gene>
<dbReference type="AlphaFoldDB" id="A0A6A5H472"/>
<dbReference type="CTD" id="78775041"/>
<feature type="compositionally biased region" description="Basic and acidic residues" evidence="1">
    <location>
        <begin position="1"/>
        <end position="35"/>
    </location>
</feature>
<dbReference type="EMBL" id="WUAV01000003">
    <property type="protein sequence ID" value="KAF1762660.1"/>
    <property type="molecule type" value="Genomic_DNA"/>
</dbReference>
<feature type="compositionally biased region" description="Basic and acidic residues" evidence="1">
    <location>
        <begin position="58"/>
        <end position="73"/>
    </location>
</feature>
<dbReference type="KEGG" id="crq:GCK72_010922"/>
<feature type="compositionally biased region" description="Basic and acidic residues" evidence="1">
    <location>
        <begin position="42"/>
        <end position="51"/>
    </location>
</feature>
<sequence length="73" mass="8510">MDKLHQNDSNKMDFHDGRDPKMLGKNSFEDMKKDVSGGNDQCNKEKCDMRNKGCSGEEDLKKRRESDVRNKEM</sequence>
<accession>A0A6A5H472</accession>
<evidence type="ECO:0000313" key="2">
    <source>
        <dbReference type="EMBL" id="KAF1762660.1"/>
    </source>
</evidence>
<proteinExistence type="predicted"/>
<protein>
    <submittedName>
        <fullName evidence="2">Uncharacterized protein</fullName>
    </submittedName>
</protein>